<evidence type="ECO:0000313" key="2">
    <source>
        <dbReference type="Proteomes" id="UP000000225"/>
    </source>
</evidence>
<dbReference type="AlphaFoldDB" id="A4SR14"/>
<evidence type="ECO:0000313" key="1">
    <source>
        <dbReference type="EMBL" id="ABO91336.1"/>
    </source>
</evidence>
<organism evidence="1 2">
    <name type="scientific">Aeromonas salmonicida (strain A449)</name>
    <dbReference type="NCBI Taxonomy" id="382245"/>
    <lineage>
        <taxon>Bacteria</taxon>
        <taxon>Pseudomonadati</taxon>
        <taxon>Pseudomonadota</taxon>
        <taxon>Gammaproteobacteria</taxon>
        <taxon>Aeromonadales</taxon>
        <taxon>Aeromonadaceae</taxon>
        <taxon>Aeromonas</taxon>
    </lineage>
</organism>
<proteinExistence type="predicted"/>
<dbReference type="EMBL" id="CP000644">
    <property type="protein sequence ID" value="ABO91336.1"/>
    <property type="molecule type" value="Genomic_DNA"/>
</dbReference>
<dbReference type="KEGG" id="asa:ASA_3358"/>
<dbReference type="Proteomes" id="UP000000225">
    <property type="component" value="Chromosome"/>
</dbReference>
<accession>A4SR14</accession>
<protein>
    <submittedName>
        <fullName evidence="1">Uncharacterized protein</fullName>
    </submittedName>
</protein>
<dbReference type="HOGENOM" id="CLU_145214_0_0_6"/>
<gene>
    <name evidence="1" type="ordered locus">ASA_3358</name>
</gene>
<sequence>MLVWAGPLGYNCALQRRGSKRLPLTLYHTTWFRLFMSKHLIMLGALALSGCALLSPPPPTVTPVHLADASQRGFYIECSSMTACFQQANQTCPQGYKETDRRQQTLYSTQYTTGSYDEEKKIYKAGTPHRIANTVHSLTIQCPKDVSITPR</sequence>
<name>A4SR14_AERS4</name>
<reference evidence="2" key="1">
    <citation type="journal article" date="2008" name="BMC Genomics">
        <title>The genome of Aeromonas salmonicida subsp. salmonicida A449: insights into the evolution of a fish pathogen.</title>
        <authorList>
            <person name="Reith M.E."/>
            <person name="Singh R.K."/>
            <person name="Curtis B."/>
            <person name="Boyd J.M."/>
            <person name="Bouevitch A."/>
            <person name="Kimball J."/>
            <person name="Munholland J."/>
            <person name="Murphy C."/>
            <person name="Sarty D."/>
            <person name="Williams J."/>
            <person name="Nash J.H."/>
            <person name="Johnson S.C."/>
            <person name="Brown L.L."/>
        </authorList>
    </citation>
    <scope>NUCLEOTIDE SEQUENCE [LARGE SCALE GENOMIC DNA]</scope>
    <source>
        <strain evidence="2">A449</strain>
    </source>
</reference>